<dbReference type="RefSeq" id="WP_039337686.1">
    <property type="nucleotide sequence ID" value="NZ_JRVC01000027.1"/>
</dbReference>
<name>A0A0B8ZZV1_9SPHN</name>
<protein>
    <submittedName>
        <fullName evidence="2">Uncharacterized protein</fullName>
    </submittedName>
</protein>
<keyword evidence="1" id="KW-1133">Transmembrane helix</keyword>
<organism evidence="2 3">
    <name type="scientific">Novosphingobium subterraneum</name>
    <dbReference type="NCBI Taxonomy" id="48936"/>
    <lineage>
        <taxon>Bacteria</taxon>
        <taxon>Pseudomonadati</taxon>
        <taxon>Pseudomonadota</taxon>
        <taxon>Alphaproteobacteria</taxon>
        <taxon>Sphingomonadales</taxon>
        <taxon>Sphingomonadaceae</taxon>
        <taxon>Novosphingobium</taxon>
    </lineage>
</organism>
<keyword evidence="3" id="KW-1185">Reference proteome</keyword>
<proteinExistence type="predicted"/>
<dbReference type="PATRIC" id="fig|48936.3.peg.4087"/>
<dbReference type="STRING" id="48936.NJ75_04056"/>
<feature type="transmembrane region" description="Helical" evidence="1">
    <location>
        <begin position="28"/>
        <end position="46"/>
    </location>
</feature>
<accession>A0A0B8ZZV1</accession>
<feature type="transmembrane region" description="Helical" evidence="1">
    <location>
        <begin position="58"/>
        <end position="75"/>
    </location>
</feature>
<keyword evidence="1" id="KW-0472">Membrane</keyword>
<feature type="transmembrane region" description="Helical" evidence="1">
    <location>
        <begin position="81"/>
        <end position="98"/>
    </location>
</feature>
<dbReference type="AlphaFoldDB" id="A0A0B8ZZV1"/>
<dbReference type="Proteomes" id="UP000031338">
    <property type="component" value="Unassembled WGS sequence"/>
</dbReference>
<sequence length="148" mass="16328">MLMIWAARIAFVGILVFALRKGGEPERMVAAILIATILLDLANHALFGSPAFFAIDPGHLVIDSWALAALLWVALRANRAWPLWACSGQVILILAHLAKMIDLSLVRYGYFAMSQLPIAIQSAALLLGTTAHLQRTDRIGRYHAWRLT</sequence>
<keyword evidence="1" id="KW-0812">Transmembrane</keyword>
<dbReference type="EMBL" id="JRVC01000027">
    <property type="protein sequence ID" value="KHS42619.1"/>
    <property type="molecule type" value="Genomic_DNA"/>
</dbReference>
<evidence type="ECO:0000313" key="2">
    <source>
        <dbReference type="EMBL" id="KHS42619.1"/>
    </source>
</evidence>
<evidence type="ECO:0000313" key="3">
    <source>
        <dbReference type="Proteomes" id="UP000031338"/>
    </source>
</evidence>
<gene>
    <name evidence="2" type="ORF">NJ75_04056</name>
</gene>
<reference evidence="2 3" key="1">
    <citation type="submission" date="2014-10" db="EMBL/GenBank/DDBJ databases">
        <title>Draft genome sequence of Novosphingobium subterraneum DSM 12447.</title>
        <authorList>
            <person name="Gan H.M."/>
            <person name="Gan H.Y."/>
            <person name="Savka M.A."/>
        </authorList>
    </citation>
    <scope>NUCLEOTIDE SEQUENCE [LARGE SCALE GENOMIC DNA]</scope>
    <source>
        <strain evidence="2 3">DSM 12447</strain>
    </source>
</reference>
<comment type="caution">
    <text evidence="2">The sequence shown here is derived from an EMBL/GenBank/DDBJ whole genome shotgun (WGS) entry which is preliminary data.</text>
</comment>
<evidence type="ECO:0000256" key="1">
    <source>
        <dbReference type="SAM" id="Phobius"/>
    </source>
</evidence>